<evidence type="ECO:0000256" key="4">
    <source>
        <dbReference type="ARBA" id="ARBA00022692"/>
    </source>
</evidence>
<dbReference type="PROSITE" id="PS51450">
    <property type="entry name" value="LRR"/>
    <property type="match status" value="1"/>
</dbReference>
<dbReference type="EMBL" id="UYJE01010063">
    <property type="protein sequence ID" value="VDI79350.1"/>
    <property type="molecule type" value="Genomic_DNA"/>
</dbReference>
<keyword evidence="6" id="KW-0677">Repeat</keyword>
<dbReference type="Gene3D" id="3.80.10.10">
    <property type="entry name" value="Ribonuclease Inhibitor"/>
    <property type="match status" value="2"/>
</dbReference>
<keyword evidence="3" id="KW-0433">Leucine-rich repeat</keyword>
<comment type="subcellular location">
    <subcellularLocation>
        <location evidence="1">Membrane</location>
        <topology evidence="1">Single-pass type I membrane protein</topology>
    </subcellularLocation>
</comment>
<dbReference type="InterPro" id="IPR000157">
    <property type="entry name" value="TIR_dom"/>
</dbReference>
<keyword evidence="13" id="KW-1185">Reference proteome</keyword>
<dbReference type="SMART" id="SM00255">
    <property type="entry name" value="TIR"/>
    <property type="match status" value="1"/>
</dbReference>
<keyword evidence="10" id="KW-0325">Glycoprotein</keyword>
<dbReference type="InterPro" id="IPR035897">
    <property type="entry name" value="Toll_tir_struct_dom_sf"/>
</dbReference>
<evidence type="ECO:0000256" key="10">
    <source>
        <dbReference type="ARBA" id="ARBA00023180"/>
    </source>
</evidence>
<dbReference type="Pfam" id="PF13855">
    <property type="entry name" value="LRR_8"/>
    <property type="match status" value="2"/>
</dbReference>
<dbReference type="Pfam" id="PF01582">
    <property type="entry name" value="TIR"/>
    <property type="match status" value="1"/>
</dbReference>
<dbReference type="SUPFAM" id="SSF52058">
    <property type="entry name" value="L domain-like"/>
    <property type="match status" value="1"/>
</dbReference>
<dbReference type="SMART" id="SM00369">
    <property type="entry name" value="LRR_TYP"/>
    <property type="match status" value="9"/>
</dbReference>
<feature type="domain" description="TIR" evidence="11">
    <location>
        <begin position="560"/>
        <end position="697"/>
    </location>
</feature>
<dbReference type="SUPFAM" id="SSF52047">
    <property type="entry name" value="RNI-like"/>
    <property type="match status" value="1"/>
</dbReference>
<dbReference type="GO" id="GO:0005886">
    <property type="term" value="C:plasma membrane"/>
    <property type="evidence" value="ECO:0007669"/>
    <property type="project" value="TreeGrafter"/>
</dbReference>
<dbReference type="SUPFAM" id="SSF52200">
    <property type="entry name" value="Toll/Interleukin receptor TIR domain"/>
    <property type="match status" value="1"/>
</dbReference>
<dbReference type="GO" id="GO:0007165">
    <property type="term" value="P:signal transduction"/>
    <property type="evidence" value="ECO:0007669"/>
    <property type="project" value="InterPro"/>
</dbReference>
<dbReference type="Gene3D" id="3.40.50.10140">
    <property type="entry name" value="Toll/interleukin-1 receptor homology (TIR) domain"/>
    <property type="match status" value="1"/>
</dbReference>
<dbReference type="OrthoDB" id="6075203at2759"/>
<keyword evidence="8" id="KW-0472">Membrane</keyword>
<dbReference type="AlphaFoldDB" id="A0A8B6HH40"/>
<accession>A0A8B6HH40</accession>
<evidence type="ECO:0000313" key="12">
    <source>
        <dbReference type="EMBL" id="VDI79350.1"/>
    </source>
</evidence>
<dbReference type="PANTHER" id="PTHR24365:SF522">
    <property type="entry name" value="LOW QUALITY PROTEIN: TOLL-LIKE RECEPTOR 13-RELATED"/>
    <property type="match status" value="1"/>
</dbReference>
<evidence type="ECO:0000313" key="13">
    <source>
        <dbReference type="Proteomes" id="UP000596742"/>
    </source>
</evidence>
<evidence type="ECO:0000256" key="5">
    <source>
        <dbReference type="ARBA" id="ARBA00022729"/>
    </source>
</evidence>
<gene>
    <name evidence="12" type="ORF">MGAL_10B085416</name>
</gene>
<evidence type="ECO:0000259" key="11">
    <source>
        <dbReference type="PROSITE" id="PS50104"/>
    </source>
</evidence>
<keyword evidence="5" id="KW-0732">Signal</keyword>
<keyword evidence="7" id="KW-1133">Transmembrane helix</keyword>
<organism evidence="12 13">
    <name type="scientific">Mytilus galloprovincialis</name>
    <name type="common">Mediterranean mussel</name>
    <dbReference type="NCBI Taxonomy" id="29158"/>
    <lineage>
        <taxon>Eukaryota</taxon>
        <taxon>Metazoa</taxon>
        <taxon>Spiralia</taxon>
        <taxon>Lophotrochozoa</taxon>
        <taxon>Mollusca</taxon>
        <taxon>Bivalvia</taxon>
        <taxon>Autobranchia</taxon>
        <taxon>Pteriomorphia</taxon>
        <taxon>Mytilida</taxon>
        <taxon>Mytiloidea</taxon>
        <taxon>Mytilidae</taxon>
        <taxon>Mytilinae</taxon>
        <taxon>Mytilus</taxon>
    </lineage>
</organism>
<keyword evidence="9 12" id="KW-0675">Receptor</keyword>
<keyword evidence="4" id="KW-0812">Transmembrane</keyword>
<dbReference type="PROSITE" id="PS50104">
    <property type="entry name" value="TIR"/>
    <property type="match status" value="1"/>
</dbReference>
<dbReference type="SMART" id="SM00082">
    <property type="entry name" value="LRRCT"/>
    <property type="match status" value="1"/>
</dbReference>
<dbReference type="InterPro" id="IPR003591">
    <property type="entry name" value="Leu-rich_rpt_typical-subtyp"/>
</dbReference>
<proteinExistence type="inferred from homology"/>
<sequence length="712" mass="83029">MFTEEHKMLCYTIFYFVINFYFVDGSTSCFKNFCHCSKKDNKTSCFSLIFIPKIPEYSFTLQLKSNTFLHLDRNTFHNVTDINIAHLLLRENGILTVANDTFKFLNIMKELEISFEEKLNLSTLETSFCSVNSSIIEELKFENNGWENVPKTLFKNLAGANISTLSLDSNHLSTFDATSIELFHQVKKITCKNNAIEKLFITNGLQTVEELDMTSNQIVQLPNFCFKNNSTAAPKLKKLILNDNAIRSLTYRSFMCLGKLLELKLSNNRIKKIGNDIFLPLTSLKRLAVNYMKLIKLESRAFNCVSLQKLEFIQNDFRFDKYKRFDAKSIFRFLPNLTTLQMTRNYLPKEEHILLKMFSPLKNLQKLTLQKTSLSSLPDNFFQNKPFLHTLMLQGNSISRWNSTLFHNVTSLKKLNFNGNSINLINETSFPESMLASLESLDLSLNPFWCICNHKWFVDYLRTSKLSSKLVNWPGYYQCSFPEKLKRVKLINYMPTDETCSEPDPTNTIIASVLLGAFLVILIGSVTLKCQNNIRNAIYLYHLRRRRQRRSVRSDLPETYEFDVYVVYCADDRKWVHEVLLKRLEDEGLKVCIHFRDFELGEGIVENIERFMNKSWKIVVIMSNNFAKSEWCQWEVNLVQERRRRRGKNAMVLIMLKQINSKHMTSALRTLLYTTPYLSYTKRLGKRLFWTAVISGVNKSYNDPPIAVSYIA</sequence>
<evidence type="ECO:0000256" key="3">
    <source>
        <dbReference type="ARBA" id="ARBA00022614"/>
    </source>
</evidence>
<evidence type="ECO:0000256" key="9">
    <source>
        <dbReference type="ARBA" id="ARBA00023170"/>
    </source>
</evidence>
<dbReference type="Proteomes" id="UP000596742">
    <property type="component" value="Unassembled WGS sequence"/>
</dbReference>
<evidence type="ECO:0000256" key="1">
    <source>
        <dbReference type="ARBA" id="ARBA00004479"/>
    </source>
</evidence>
<dbReference type="InterPro" id="IPR001611">
    <property type="entry name" value="Leu-rich_rpt"/>
</dbReference>
<comment type="similarity">
    <text evidence="2">Belongs to the Toll-like receptor family.</text>
</comment>
<dbReference type="InterPro" id="IPR000483">
    <property type="entry name" value="Cys-rich_flank_reg_C"/>
</dbReference>
<dbReference type="GO" id="GO:0038023">
    <property type="term" value="F:signaling receptor activity"/>
    <property type="evidence" value="ECO:0007669"/>
    <property type="project" value="TreeGrafter"/>
</dbReference>
<evidence type="ECO:0000256" key="6">
    <source>
        <dbReference type="ARBA" id="ARBA00022737"/>
    </source>
</evidence>
<name>A0A8B6HH40_MYTGA</name>
<protein>
    <submittedName>
        <fullName evidence="12">Toll-like receptor 13</fullName>
    </submittedName>
</protein>
<evidence type="ECO:0000256" key="2">
    <source>
        <dbReference type="ARBA" id="ARBA00009634"/>
    </source>
</evidence>
<reference evidence="12" key="1">
    <citation type="submission" date="2018-11" db="EMBL/GenBank/DDBJ databases">
        <authorList>
            <person name="Alioto T."/>
            <person name="Alioto T."/>
        </authorList>
    </citation>
    <scope>NUCLEOTIDE SEQUENCE</scope>
</reference>
<evidence type="ECO:0000256" key="8">
    <source>
        <dbReference type="ARBA" id="ARBA00023136"/>
    </source>
</evidence>
<dbReference type="PANTHER" id="PTHR24365">
    <property type="entry name" value="TOLL-LIKE RECEPTOR"/>
    <property type="match status" value="1"/>
</dbReference>
<comment type="caution">
    <text evidence="12">The sequence shown here is derived from an EMBL/GenBank/DDBJ whole genome shotgun (WGS) entry which is preliminary data.</text>
</comment>
<dbReference type="InterPro" id="IPR032675">
    <property type="entry name" value="LRR_dom_sf"/>
</dbReference>
<evidence type="ECO:0000256" key="7">
    <source>
        <dbReference type="ARBA" id="ARBA00022989"/>
    </source>
</evidence>